<dbReference type="RefSeq" id="WP_218325717.1">
    <property type="nucleotide sequence ID" value="NZ_JAHUZB010000003.1"/>
</dbReference>
<proteinExistence type="predicted"/>
<dbReference type="EMBL" id="JAHUZB010000003">
    <property type="protein sequence ID" value="MBV7390659.1"/>
    <property type="molecule type" value="Genomic_DNA"/>
</dbReference>
<gene>
    <name evidence="1" type="ORF">KUA55_08205</name>
</gene>
<dbReference type="Pfam" id="PF06923">
    <property type="entry name" value="GutM"/>
    <property type="match status" value="1"/>
</dbReference>
<evidence type="ECO:0000313" key="2">
    <source>
        <dbReference type="Proteomes" id="UP000774130"/>
    </source>
</evidence>
<name>A0ABS6TCN2_9ENTE</name>
<organism evidence="1 2">
    <name type="scientific">Enterococcus alishanensis</name>
    <dbReference type="NCBI Taxonomy" id="1303817"/>
    <lineage>
        <taxon>Bacteria</taxon>
        <taxon>Bacillati</taxon>
        <taxon>Bacillota</taxon>
        <taxon>Bacilli</taxon>
        <taxon>Lactobacillales</taxon>
        <taxon>Enterococcaceae</taxon>
        <taxon>Enterococcus</taxon>
    </lineage>
</organism>
<dbReference type="PIRSF" id="PIRSF011474">
    <property type="entry name" value="Glucitol_operon_activator"/>
    <property type="match status" value="1"/>
</dbReference>
<dbReference type="InterPro" id="IPR009693">
    <property type="entry name" value="Glucitol_operon_activator"/>
</dbReference>
<keyword evidence="2" id="KW-1185">Reference proteome</keyword>
<sequence length="161" mass="18399">MSFMMIFGIFALSAYGLQIVFSLKQIKHFNQIYRQLRRKGKVAIGRRSGKVKAGTIIMFAVDNQGLVIDCWKMQGISVVAKFKQLPEFIGEDIHYLDKFNPIVYQQNKLLIQAIEDAREIYLRVEAGNYVEEKPMSPLSGLVLQAKISKMNLQNKLRGSVK</sequence>
<dbReference type="Proteomes" id="UP000774130">
    <property type="component" value="Unassembled WGS sequence"/>
</dbReference>
<evidence type="ECO:0000313" key="1">
    <source>
        <dbReference type="EMBL" id="MBV7390659.1"/>
    </source>
</evidence>
<reference evidence="1 2" key="1">
    <citation type="submission" date="2021-06" db="EMBL/GenBank/DDBJ databases">
        <title>Enterococcus alishanensis sp. nov., a novel lactic acid bacterium isolated from fresh coffee beans.</title>
        <authorList>
            <person name="Chen Y.-S."/>
        </authorList>
    </citation>
    <scope>NUCLEOTIDE SEQUENCE [LARGE SCALE GENOMIC DNA]</scope>
    <source>
        <strain evidence="1 2">ALS3</strain>
    </source>
</reference>
<accession>A0ABS6TCN2</accession>
<protein>
    <submittedName>
        <fullName evidence="1">Transcriptional regulator GutM</fullName>
    </submittedName>
</protein>
<comment type="caution">
    <text evidence="1">The sequence shown here is derived from an EMBL/GenBank/DDBJ whole genome shotgun (WGS) entry which is preliminary data.</text>
</comment>